<reference evidence="1 2" key="1">
    <citation type="journal article" date="2023" name="Science">
        <title>Complex scaffold remodeling in plant triterpene biosynthesis.</title>
        <authorList>
            <person name="De La Pena R."/>
            <person name="Hodgson H."/>
            <person name="Liu J.C."/>
            <person name="Stephenson M.J."/>
            <person name="Martin A.C."/>
            <person name="Owen C."/>
            <person name="Harkess A."/>
            <person name="Leebens-Mack J."/>
            <person name="Jimenez L.E."/>
            <person name="Osbourn A."/>
            <person name="Sattely E.S."/>
        </authorList>
    </citation>
    <scope>NUCLEOTIDE SEQUENCE [LARGE SCALE GENOMIC DNA]</scope>
    <source>
        <strain evidence="2">cv. JPN11</strain>
        <tissue evidence="1">Leaf</tissue>
    </source>
</reference>
<accession>A0ACC1X978</accession>
<evidence type="ECO:0000313" key="1">
    <source>
        <dbReference type="EMBL" id="KAJ4708006.1"/>
    </source>
</evidence>
<comment type="caution">
    <text evidence="1">The sequence shown here is derived from an EMBL/GenBank/DDBJ whole genome shotgun (WGS) entry which is preliminary data.</text>
</comment>
<dbReference type="EMBL" id="CM051403">
    <property type="protein sequence ID" value="KAJ4708006.1"/>
    <property type="molecule type" value="Genomic_DNA"/>
</dbReference>
<sequence length="336" mass="36574">MATDSRESRRRKILERGSDRLAFITSRAAAAAPTPPPSELHDVPRADSLKPLISHEPRVSDQPTVSPSGGDEAEGDYPDSKILKQDSVADASHTNVCHHDERSVKSILPECGTSIETLSASSVVNGKEQSSLMSSDGNYLDSKILKQDSVADASHTNVCYHDERSVKSTLPECGTSIKTLSAPASVVNGKEQSSLISSTDQNSSVPMPSREQHLQLRRGQHKFFNPSQISSAISATERVRLLCSVAVALLVVLSYLGFPLLRNSIIKGILSFRPLYLVLLTNVTVVLSRLLFDHQGGFQRVSRGENNIPSDAYDWAAQASKALEVGLMMKKIDHQF</sequence>
<protein>
    <submittedName>
        <fullName evidence="1">Transmembrane protein</fullName>
    </submittedName>
</protein>
<dbReference type="Proteomes" id="UP001164539">
    <property type="component" value="Chromosome 10"/>
</dbReference>
<keyword evidence="1" id="KW-0812">Transmembrane</keyword>
<keyword evidence="2" id="KW-1185">Reference proteome</keyword>
<name>A0ACC1X978_MELAZ</name>
<organism evidence="1 2">
    <name type="scientific">Melia azedarach</name>
    <name type="common">Chinaberry tree</name>
    <dbReference type="NCBI Taxonomy" id="155640"/>
    <lineage>
        <taxon>Eukaryota</taxon>
        <taxon>Viridiplantae</taxon>
        <taxon>Streptophyta</taxon>
        <taxon>Embryophyta</taxon>
        <taxon>Tracheophyta</taxon>
        <taxon>Spermatophyta</taxon>
        <taxon>Magnoliopsida</taxon>
        <taxon>eudicotyledons</taxon>
        <taxon>Gunneridae</taxon>
        <taxon>Pentapetalae</taxon>
        <taxon>rosids</taxon>
        <taxon>malvids</taxon>
        <taxon>Sapindales</taxon>
        <taxon>Meliaceae</taxon>
        <taxon>Melia</taxon>
    </lineage>
</organism>
<gene>
    <name evidence="1" type="ORF">OWV82_018030</name>
</gene>
<proteinExistence type="predicted"/>
<keyword evidence="1" id="KW-0472">Membrane</keyword>
<evidence type="ECO:0000313" key="2">
    <source>
        <dbReference type="Proteomes" id="UP001164539"/>
    </source>
</evidence>